<dbReference type="GO" id="GO:0035694">
    <property type="term" value="P:mitochondrial protein catabolic process"/>
    <property type="evidence" value="ECO:0007669"/>
    <property type="project" value="InterPro"/>
</dbReference>
<accession>A0A7R9P414</accession>
<dbReference type="PANTHER" id="PTHR21771">
    <property type="entry name" value="MITOCHONDRIA-EATING PROTEIN-RELATED"/>
    <property type="match status" value="1"/>
</dbReference>
<dbReference type="GO" id="GO:0005741">
    <property type="term" value="C:mitochondrial outer membrane"/>
    <property type="evidence" value="ECO:0007669"/>
    <property type="project" value="InterPro"/>
</dbReference>
<protein>
    <submittedName>
        <fullName evidence="2">(California timema) hypothetical protein</fullName>
    </submittedName>
</protein>
<feature type="region of interest" description="Disordered" evidence="1">
    <location>
        <begin position="76"/>
        <end position="95"/>
    </location>
</feature>
<dbReference type="AlphaFoldDB" id="A0A7R9P414"/>
<organism evidence="2">
    <name type="scientific">Timema californicum</name>
    <name type="common">California timema</name>
    <name type="synonym">Walking stick</name>
    <dbReference type="NCBI Taxonomy" id="61474"/>
    <lineage>
        <taxon>Eukaryota</taxon>
        <taxon>Metazoa</taxon>
        <taxon>Ecdysozoa</taxon>
        <taxon>Arthropoda</taxon>
        <taxon>Hexapoda</taxon>
        <taxon>Insecta</taxon>
        <taxon>Pterygota</taxon>
        <taxon>Neoptera</taxon>
        <taxon>Polyneoptera</taxon>
        <taxon>Phasmatodea</taxon>
        <taxon>Timematodea</taxon>
        <taxon>Timematoidea</taxon>
        <taxon>Timematidae</taxon>
        <taxon>Timema</taxon>
    </lineage>
</organism>
<sequence>MSRSLDDILVEQETQGRRKIFFCTVKRVCRQSLSEKPRKVILKEHRFDMMNRLDKYYEAQPQQMLRRAHNTTLMLPPPPLVDTNTSSNSRSSTWTSYNKAEGFSILERGERIKPERTNKRNNVQKMQWRSSRWVNGFPYAIDEDIDQRISSMTIADVSPRFAVKRIILLYENFQYREAANFINRLSHGTFKVILNDLPIDLFVESMPHSLSILEALYAKVFLSDGLNFSMKLLRPEGVIMQMVRFFSAQDKEKSSWDSFGPFVSSCKKLLKVIVLSDPKIRKILQQKRRSLDKAIEGLGQHGLVGTSDESLMNLHDALKVEFSRVVETYKEALQKLEDLSLSTNNSTGVNRGPAPVQSSHQRQLSLRQPEIQGRLIKNKTLLNVRRVEFDKDVLFQFTQLKKEMKEVDPAEIVAPVLLRYSHGCDQSYKDTFSNAGSSMLPVAISYLSIPPLDIAEIEEIWQQ</sequence>
<evidence type="ECO:0000256" key="1">
    <source>
        <dbReference type="SAM" id="MobiDB-lite"/>
    </source>
</evidence>
<proteinExistence type="predicted"/>
<dbReference type="InterPro" id="IPR026169">
    <property type="entry name" value="MIEAP"/>
</dbReference>
<feature type="region of interest" description="Disordered" evidence="1">
    <location>
        <begin position="344"/>
        <end position="363"/>
    </location>
</feature>
<reference evidence="2" key="1">
    <citation type="submission" date="2020-11" db="EMBL/GenBank/DDBJ databases">
        <authorList>
            <person name="Tran Van P."/>
        </authorList>
    </citation>
    <scope>NUCLEOTIDE SEQUENCE</scope>
</reference>
<name>A0A7R9P414_TIMCA</name>
<gene>
    <name evidence="2" type="ORF">TCMB3V08_LOCUS1981</name>
</gene>
<evidence type="ECO:0000313" key="2">
    <source>
        <dbReference type="EMBL" id="CAD7569237.1"/>
    </source>
</evidence>
<dbReference type="GO" id="GO:0035695">
    <property type="term" value="P:mitophagy by internal vacuole formation"/>
    <property type="evidence" value="ECO:0007669"/>
    <property type="project" value="TreeGrafter"/>
</dbReference>
<dbReference type="EMBL" id="OE179605">
    <property type="protein sequence ID" value="CAD7569237.1"/>
    <property type="molecule type" value="Genomic_DNA"/>
</dbReference>
<dbReference type="PANTHER" id="PTHR21771:SF1">
    <property type="entry name" value="MITOCHONDRIA-EATING PROTEIN"/>
    <property type="match status" value="1"/>
</dbReference>
<feature type="compositionally biased region" description="Low complexity" evidence="1">
    <location>
        <begin position="83"/>
        <end position="95"/>
    </location>
</feature>